<dbReference type="InterPro" id="IPR045025">
    <property type="entry name" value="HACL1-like"/>
</dbReference>
<dbReference type="GO" id="GO:0051539">
    <property type="term" value="F:4 iron, 4 sulfur cluster binding"/>
    <property type="evidence" value="ECO:0007669"/>
    <property type="project" value="UniProtKB-UniRule"/>
</dbReference>
<comment type="cofactor">
    <cofactor evidence="14 15">
        <name>[4Fe-4S] cluster</name>
        <dbReference type="ChEBI" id="CHEBI:49883"/>
    </cofactor>
    <text evidence="14 15">Binds 2 [4Fe-4S] clusters. In this family the first cluster has a non-standard and varying [4Fe-4S] binding motif CX(2)CX(2)CX(4-5)CP.</text>
</comment>
<dbReference type="InterPro" id="IPR017896">
    <property type="entry name" value="4Fe4S_Fe-S-bd"/>
</dbReference>
<evidence type="ECO:0000256" key="15">
    <source>
        <dbReference type="PIRSR" id="PIRSR006439-50"/>
    </source>
</evidence>
<evidence type="ECO:0000256" key="11">
    <source>
        <dbReference type="ARBA" id="ARBA00023014"/>
    </source>
</evidence>
<feature type="binding site" evidence="15">
    <location>
        <position position="583"/>
    </location>
    <ligand>
        <name>[4Fe-4S] cluster</name>
        <dbReference type="ChEBI" id="CHEBI:49883"/>
        <label>2</label>
    </ligand>
</feature>
<dbReference type="STRING" id="767817.Desgi_4640"/>
<dbReference type="SUPFAM" id="SSF52922">
    <property type="entry name" value="TK C-terminal domain-like"/>
    <property type="match status" value="1"/>
</dbReference>
<gene>
    <name evidence="17" type="ORF">Desgi_4640</name>
</gene>
<dbReference type="GO" id="GO:0030976">
    <property type="term" value="F:thiamine pyrophosphate binding"/>
    <property type="evidence" value="ECO:0007669"/>
    <property type="project" value="InterPro"/>
</dbReference>
<dbReference type="Proteomes" id="UP000013520">
    <property type="component" value="Chromosome"/>
</dbReference>
<feature type="binding site" evidence="15">
    <location>
        <position position="561"/>
    </location>
    <ligand>
        <name>[4Fe-4S] cluster</name>
        <dbReference type="ChEBI" id="CHEBI:49883"/>
        <label>1</label>
    </ligand>
</feature>
<keyword evidence="11 14" id="KW-0411">Iron-sulfur</keyword>
<dbReference type="CDD" id="cd02008">
    <property type="entry name" value="TPP_IOR_alpha"/>
    <property type="match status" value="1"/>
</dbReference>
<evidence type="ECO:0000256" key="2">
    <source>
        <dbReference type="ARBA" id="ARBA00011238"/>
    </source>
</evidence>
<keyword evidence="9 14" id="KW-0560">Oxidoreductase</keyword>
<evidence type="ECO:0000256" key="3">
    <source>
        <dbReference type="ARBA" id="ARBA00012812"/>
    </source>
</evidence>
<dbReference type="FunFam" id="3.40.50.970:FF:000039">
    <property type="entry name" value="Indolepyruvate oxidoreductase subunit IorA"/>
    <property type="match status" value="1"/>
</dbReference>
<dbReference type="EC" id="1.2.7.8" evidence="3 14"/>
<feature type="binding site" evidence="15">
    <location>
        <position position="555"/>
    </location>
    <ligand>
        <name>[4Fe-4S] cluster</name>
        <dbReference type="ChEBI" id="CHEBI:49883"/>
        <label>1</label>
    </ligand>
</feature>
<evidence type="ECO:0000313" key="18">
    <source>
        <dbReference type="Proteomes" id="UP000013520"/>
    </source>
</evidence>
<proteinExistence type="predicted"/>
<keyword evidence="17" id="KW-0670">Pyruvate</keyword>
<dbReference type="AlphaFoldDB" id="R4KQP7"/>
<name>R4KQP7_9FIRM</name>
<protein>
    <recommendedName>
        <fullName evidence="4 14">Indolepyruvate oxidoreductase subunit IorA</fullName>
        <shortName evidence="14">IOR</shortName>
        <ecNumber evidence="3 14">1.2.7.8</ecNumber>
    </recommendedName>
    <alternativeName>
        <fullName evidence="12 14">Indolepyruvate ferredoxin oxidoreductase subunit alpha</fullName>
    </alternativeName>
</protein>
<sequence>MLICESLGKFKFDPDRRFKILKELLSGNAAIARGAYEFGVTLAAGYPGTPSTEILENLSRYEGIYSEWAPNEKVALEVAIGAAMAGARTLVTMKHVGVNVAADPLFTVAYTGVNGGLVLVSADDPGMHSSQNEQDNRYYAKSAKVAMLEPSDSQEAKDMVCLGLAISEQYDIPVMLRTTTRVSHSQSMVEMGEPVAREIKPYSKDVKKNLMVPAFGRLRRVSLADRMARLAEYSESTPVNFIVPGNDKVGVITSGISCQLVKEVLPDASVLKLGMTNPLPVGLIKKFAAQVEKLFVVEELEPYLEEQIRMLGIKVTGKEIFPYSGEFSQGLLRTCFASAGVLPAQPKFEDPAKGLPQAPPRPPVLCAGCPHRGVFYTLRRLKLTVTGDIGCYTLGGLPPLEGIDACVCMGASIGMAHGIDKAVPELKGRTVAVIGDSTFLHSGITGLLNAVYNNSDSTVIILDNRTTAMTGHQDHPATGRNLMGQEAPEVDITMLCRSLGVKRVEVVDPLDISRLQEVIKAETAAPGPSVIIARRPCALLKREVKPAVTVDQEKCTGCKTCLKLSCPAISVIENKALVSADACVGCNLCVQVCKTGAMQRGQADA</sequence>
<dbReference type="Pfam" id="PF02775">
    <property type="entry name" value="TPP_enzyme_C"/>
    <property type="match status" value="1"/>
</dbReference>
<keyword evidence="7 14" id="KW-0479">Metal-binding</keyword>
<comment type="function">
    <text evidence="1 14">Catalyzes the ferredoxin-dependent oxidative decarboxylation of arylpyruvates.</text>
</comment>
<evidence type="ECO:0000256" key="4">
    <source>
        <dbReference type="ARBA" id="ARBA00017710"/>
    </source>
</evidence>
<dbReference type="PIRSF" id="PIRSF006439">
    <property type="entry name" value="Indolepyruvate_ferr_oxidored"/>
    <property type="match status" value="1"/>
</dbReference>
<feature type="binding site" evidence="15">
    <location>
        <position position="593"/>
    </location>
    <ligand>
        <name>[4Fe-4S] cluster</name>
        <dbReference type="ChEBI" id="CHEBI:49883"/>
        <label>1</label>
    </ligand>
</feature>
<comment type="subunit">
    <text evidence="2">Heterodimer of the IorA and IorB subunits.</text>
</comment>
<evidence type="ECO:0000256" key="6">
    <source>
        <dbReference type="ARBA" id="ARBA00022485"/>
    </source>
</evidence>
<dbReference type="InterPro" id="IPR009014">
    <property type="entry name" value="Transketo_C/PFOR_II"/>
</dbReference>
<keyword evidence="8 14" id="KW-0249">Electron transport</keyword>
<dbReference type="PANTHER" id="PTHR43710">
    <property type="entry name" value="2-HYDROXYACYL-COA LYASE"/>
    <property type="match status" value="1"/>
</dbReference>
<feature type="domain" description="4Fe-4S ferredoxin-type" evidence="16">
    <location>
        <begin position="575"/>
        <end position="603"/>
    </location>
</feature>
<feature type="binding site" evidence="15">
    <location>
        <position position="566"/>
    </location>
    <ligand>
        <name>[4Fe-4S] cluster</name>
        <dbReference type="ChEBI" id="CHEBI:49883"/>
        <label>2</label>
    </ligand>
</feature>
<dbReference type="Gene3D" id="3.30.70.20">
    <property type="match status" value="1"/>
</dbReference>
<evidence type="ECO:0000256" key="5">
    <source>
        <dbReference type="ARBA" id="ARBA00022448"/>
    </source>
</evidence>
<dbReference type="PANTHER" id="PTHR43710:SF5">
    <property type="entry name" value="INDOLEPYRUVATE FERREDOXIN OXIDOREDUCTASE ALPHA SUBUNIT"/>
    <property type="match status" value="1"/>
</dbReference>
<dbReference type="PROSITE" id="PS51379">
    <property type="entry name" value="4FE4S_FER_2"/>
    <property type="match status" value="2"/>
</dbReference>
<keyword evidence="10 14" id="KW-0408">Iron</keyword>
<dbReference type="SUPFAM" id="SSF52518">
    <property type="entry name" value="Thiamin diphosphate-binding fold (THDP-binding)"/>
    <property type="match status" value="2"/>
</dbReference>
<dbReference type="GO" id="GO:0043805">
    <property type="term" value="F:indolepyruvate ferredoxin oxidoreductase activity"/>
    <property type="evidence" value="ECO:0007669"/>
    <property type="project" value="UniProtKB-UniRule"/>
</dbReference>
<keyword evidence="5 14" id="KW-0813">Transport</keyword>
<keyword evidence="6 14" id="KW-0004">4Fe-4S</keyword>
<feature type="binding site" evidence="15">
    <location>
        <position position="589"/>
    </location>
    <ligand>
        <name>[4Fe-4S] cluster</name>
        <dbReference type="ChEBI" id="CHEBI:49883"/>
        <label>2</label>
    </ligand>
</feature>
<evidence type="ECO:0000256" key="7">
    <source>
        <dbReference type="ARBA" id="ARBA00022723"/>
    </source>
</evidence>
<dbReference type="NCBIfam" id="TIGR03336">
    <property type="entry name" value="IOR_alpha"/>
    <property type="match status" value="1"/>
</dbReference>
<feature type="binding site" evidence="15">
    <location>
        <position position="586"/>
    </location>
    <ligand>
        <name>[4Fe-4S] cluster</name>
        <dbReference type="ChEBI" id="CHEBI:49883"/>
        <label>2</label>
    </ligand>
</feature>
<evidence type="ECO:0000256" key="1">
    <source>
        <dbReference type="ARBA" id="ARBA00002995"/>
    </source>
</evidence>
<dbReference type="EMBL" id="CP003273">
    <property type="protein sequence ID" value="AGL03867.1"/>
    <property type="molecule type" value="Genomic_DNA"/>
</dbReference>
<evidence type="ECO:0000256" key="12">
    <source>
        <dbReference type="ARBA" id="ARBA00030514"/>
    </source>
</evidence>
<reference evidence="17 18" key="1">
    <citation type="submission" date="2012-01" db="EMBL/GenBank/DDBJ databases">
        <title>Complete sequence of Desulfotomaculum gibsoniae DSM 7213.</title>
        <authorList>
            <consortium name="US DOE Joint Genome Institute"/>
            <person name="Lucas S."/>
            <person name="Han J."/>
            <person name="Lapidus A."/>
            <person name="Cheng J.-F."/>
            <person name="Goodwin L."/>
            <person name="Pitluck S."/>
            <person name="Peters L."/>
            <person name="Ovchinnikova G."/>
            <person name="Teshima H."/>
            <person name="Detter J.C."/>
            <person name="Han C."/>
            <person name="Tapia R."/>
            <person name="Land M."/>
            <person name="Hauser L."/>
            <person name="Kyrpides N."/>
            <person name="Ivanova N."/>
            <person name="Pagani I."/>
            <person name="Parshina S."/>
            <person name="Plugge C."/>
            <person name="Muyzer G."/>
            <person name="Kuever J."/>
            <person name="Ivanova A."/>
            <person name="Nazina T."/>
            <person name="Klenk H.-P."/>
            <person name="Brambilla E."/>
            <person name="Spring S."/>
            <person name="Stams A.F."/>
            <person name="Woyke T."/>
        </authorList>
    </citation>
    <scope>NUCLEOTIDE SEQUENCE [LARGE SCALE GENOMIC DNA]</scope>
    <source>
        <strain evidence="17 18">DSM 7213</strain>
    </source>
</reference>
<comment type="catalytic activity">
    <reaction evidence="13 14">
        <text>indole-3-pyruvate + 2 oxidized [2Fe-2S]-[ferredoxin] + CoA = (indol-3-yl)acetyl-CoA + 2 reduced [2Fe-2S]-[ferredoxin] + CO2 + H(+)</text>
        <dbReference type="Rhea" id="RHEA:12645"/>
        <dbReference type="Rhea" id="RHEA-COMP:10000"/>
        <dbReference type="Rhea" id="RHEA-COMP:10001"/>
        <dbReference type="ChEBI" id="CHEBI:15378"/>
        <dbReference type="ChEBI" id="CHEBI:16526"/>
        <dbReference type="ChEBI" id="CHEBI:17640"/>
        <dbReference type="ChEBI" id="CHEBI:33737"/>
        <dbReference type="ChEBI" id="CHEBI:33738"/>
        <dbReference type="ChEBI" id="CHEBI:57271"/>
        <dbReference type="ChEBI" id="CHEBI:57287"/>
        <dbReference type="EC" id="1.2.7.8"/>
    </reaction>
</comment>
<dbReference type="HOGENOM" id="CLU_017727_0_0_9"/>
<evidence type="ECO:0000259" key="16">
    <source>
        <dbReference type="PROSITE" id="PS51379"/>
    </source>
</evidence>
<evidence type="ECO:0000256" key="13">
    <source>
        <dbReference type="ARBA" id="ARBA00048332"/>
    </source>
</evidence>
<evidence type="ECO:0000256" key="9">
    <source>
        <dbReference type="ARBA" id="ARBA00023002"/>
    </source>
</evidence>
<evidence type="ECO:0000313" key="17">
    <source>
        <dbReference type="EMBL" id="AGL03867.1"/>
    </source>
</evidence>
<evidence type="ECO:0000256" key="10">
    <source>
        <dbReference type="ARBA" id="ARBA00023004"/>
    </source>
</evidence>
<dbReference type="KEGG" id="dgi:Desgi_4640"/>
<accession>R4KQP7</accession>
<dbReference type="InterPro" id="IPR017721">
    <property type="entry name" value="IorA"/>
</dbReference>
<feature type="binding site" evidence="15">
    <location>
        <position position="558"/>
    </location>
    <ligand>
        <name>[4Fe-4S] cluster</name>
        <dbReference type="ChEBI" id="CHEBI:49883"/>
        <label>1</label>
    </ligand>
</feature>
<dbReference type="Pfam" id="PF01855">
    <property type="entry name" value="POR_N"/>
    <property type="match status" value="1"/>
</dbReference>
<dbReference type="GO" id="GO:0046872">
    <property type="term" value="F:metal ion binding"/>
    <property type="evidence" value="ECO:0007669"/>
    <property type="project" value="UniProtKB-UniRule"/>
</dbReference>
<feature type="domain" description="4Fe-4S ferredoxin-type" evidence="16">
    <location>
        <begin position="546"/>
        <end position="574"/>
    </location>
</feature>
<dbReference type="InterPro" id="IPR002880">
    <property type="entry name" value="Pyrv_Fd/Flavodoxin_OxRdtase_N"/>
</dbReference>
<dbReference type="InterPro" id="IPR029061">
    <property type="entry name" value="THDP-binding"/>
</dbReference>
<dbReference type="SUPFAM" id="SSF54862">
    <property type="entry name" value="4Fe-4S ferredoxins"/>
    <property type="match status" value="1"/>
</dbReference>
<dbReference type="eggNOG" id="COG4231">
    <property type="taxonomic scope" value="Bacteria"/>
</dbReference>
<dbReference type="CDD" id="cd07034">
    <property type="entry name" value="TPP_PYR_PFOR_IOR-alpha_like"/>
    <property type="match status" value="1"/>
</dbReference>
<evidence type="ECO:0000256" key="14">
    <source>
        <dbReference type="PIRNR" id="PIRNR006439"/>
    </source>
</evidence>
<dbReference type="Gene3D" id="3.40.50.970">
    <property type="match status" value="2"/>
</dbReference>
<evidence type="ECO:0000256" key="8">
    <source>
        <dbReference type="ARBA" id="ARBA00022982"/>
    </source>
</evidence>
<keyword evidence="18" id="KW-1185">Reference proteome</keyword>
<dbReference type="InterPro" id="IPR011766">
    <property type="entry name" value="TPP_enzyme_TPP-bd"/>
</dbReference>
<dbReference type="Pfam" id="PF13237">
    <property type="entry name" value="Fer4_10"/>
    <property type="match status" value="1"/>
</dbReference>
<organism evidence="17 18">
    <name type="scientific">Desulfoscipio gibsoniae DSM 7213</name>
    <dbReference type="NCBI Taxonomy" id="767817"/>
    <lineage>
        <taxon>Bacteria</taxon>
        <taxon>Bacillati</taxon>
        <taxon>Bacillota</taxon>
        <taxon>Clostridia</taxon>
        <taxon>Eubacteriales</taxon>
        <taxon>Desulfallaceae</taxon>
        <taxon>Desulfoscipio</taxon>
    </lineage>
</organism>